<sequence>MAACASSAFSSVGSLHSGVAPRVASSPVMNAGAFLALDAMEPAVSSYVSIWTPLFVSAKDAGLAPDVLLHWGHGAAMATVLFAMGGYGAFLGWQTRVGNGATVYPLSLGEAARELHPKLMGAALFFFLLGGQGGLVLLATAGEPILQSAHSSTALIGITALLAQAGLGATMGDSEAGRTVHAFLGSATLLALCAHAFYGLQLGFSF</sequence>
<reference evidence="2" key="1">
    <citation type="submission" date="2021-01" db="EMBL/GenBank/DDBJ databases">
        <authorList>
            <person name="Corre E."/>
            <person name="Pelletier E."/>
            <person name="Niang G."/>
            <person name="Scheremetjew M."/>
            <person name="Finn R."/>
            <person name="Kale V."/>
            <person name="Holt S."/>
            <person name="Cochrane G."/>
            <person name="Meng A."/>
            <person name="Brown T."/>
            <person name="Cohen L."/>
        </authorList>
    </citation>
    <scope>NUCLEOTIDE SEQUENCE</scope>
    <source>
        <strain evidence="2">RCC1130</strain>
    </source>
</reference>
<dbReference type="AlphaFoldDB" id="A0A7S0JBF2"/>
<gene>
    <name evidence="2" type="ORF">CLEP1334_LOCUS22105</name>
</gene>
<feature type="transmembrane region" description="Helical" evidence="1">
    <location>
        <begin position="119"/>
        <end position="141"/>
    </location>
</feature>
<dbReference type="PANTHER" id="PTHR36738">
    <property type="entry name" value="EXPRESSED PROTEIN"/>
    <property type="match status" value="1"/>
</dbReference>
<keyword evidence="1" id="KW-0472">Membrane</keyword>
<keyword evidence="1" id="KW-1133">Transmembrane helix</keyword>
<feature type="transmembrane region" description="Helical" evidence="1">
    <location>
        <begin position="183"/>
        <end position="204"/>
    </location>
</feature>
<organism evidence="2">
    <name type="scientific">Calcidiscus leptoporus</name>
    <dbReference type="NCBI Taxonomy" id="127549"/>
    <lineage>
        <taxon>Eukaryota</taxon>
        <taxon>Haptista</taxon>
        <taxon>Haptophyta</taxon>
        <taxon>Prymnesiophyceae</taxon>
        <taxon>Coccolithales</taxon>
        <taxon>Calcidiscaceae</taxon>
        <taxon>Calcidiscus</taxon>
    </lineage>
</organism>
<proteinExistence type="predicted"/>
<dbReference type="EMBL" id="HBER01043941">
    <property type="protein sequence ID" value="CAD8546815.1"/>
    <property type="molecule type" value="Transcribed_RNA"/>
</dbReference>
<keyword evidence="1" id="KW-0812">Transmembrane</keyword>
<dbReference type="PANTHER" id="PTHR36738:SF1">
    <property type="entry name" value="EXPRESSED PROTEIN"/>
    <property type="match status" value="1"/>
</dbReference>
<evidence type="ECO:0008006" key="3">
    <source>
        <dbReference type="Google" id="ProtNLM"/>
    </source>
</evidence>
<evidence type="ECO:0000256" key="1">
    <source>
        <dbReference type="SAM" id="Phobius"/>
    </source>
</evidence>
<feature type="transmembrane region" description="Helical" evidence="1">
    <location>
        <begin position="153"/>
        <end position="171"/>
    </location>
</feature>
<name>A0A7S0JBF2_9EUKA</name>
<feature type="transmembrane region" description="Helical" evidence="1">
    <location>
        <begin position="68"/>
        <end position="90"/>
    </location>
</feature>
<protein>
    <recommendedName>
        <fullName evidence="3">Cytochrome b561 domain-containing protein</fullName>
    </recommendedName>
</protein>
<accession>A0A7S0JBF2</accession>
<dbReference type="InterPro" id="IPR025067">
    <property type="entry name" value="DUF4079"/>
</dbReference>
<evidence type="ECO:0000313" key="2">
    <source>
        <dbReference type="EMBL" id="CAD8546815.1"/>
    </source>
</evidence>
<dbReference type="Pfam" id="PF13301">
    <property type="entry name" value="DUF4079"/>
    <property type="match status" value="1"/>
</dbReference>